<feature type="transmembrane region" description="Helical" evidence="1">
    <location>
        <begin position="282"/>
        <end position="303"/>
    </location>
</feature>
<protein>
    <submittedName>
        <fullName evidence="2">Uncharacterized protein</fullName>
    </submittedName>
</protein>
<dbReference type="PANTHER" id="PTHR31410:SF1">
    <property type="entry name" value="POST-GPI ATTACHMENT TO PROTEINS FACTOR 4"/>
    <property type="match status" value="1"/>
</dbReference>
<dbReference type="AlphaFoldDB" id="A0A9W9PS18"/>
<reference evidence="2" key="1">
    <citation type="submission" date="2022-12" db="EMBL/GenBank/DDBJ databases">
        <authorList>
            <person name="Petersen C."/>
        </authorList>
    </citation>
    <scope>NUCLEOTIDE SEQUENCE</scope>
    <source>
        <strain evidence="2">IBT 21472</strain>
    </source>
</reference>
<accession>A0A9W9PS18</accession>
<organism evidence="2 3">
    <name type="scientific">Penicillium atrosanguineum</name>
    <dbReference type="NCBI Taxonomy" id="1132637"/>
    <lineage>
        <taxon>Eukaryota</taxon>
        <taxon>Fungi</taxon>
        <taxon>Dikarya</taxon>
        <taxon>Ascomycota</taxon>
        <taxon>Pezizomycotina</taxon>
        <taxon>Eurotiomycetes</taxon>
        <taxon>Eurotiomycetidae</taxon>
        <taxon>Eurotiales</taxon>
        <taxon>Aspergillaceae</taxon>
        <taxon>Penicillium</taxon>
    </lineage>
</organism>
<gene>
    <name evidence="2" type="ORF">N7476_010296</name>
</gene>
<name>A0A9W9PS18_9EURO</name>
<keyword evidence="1" id="KW-1133">Transmembrane helix</keyword>
<feature type="transmembrane region" description="Helical" evidence="1">
    <location>
        <begin position="249"/>
        <end position="270"/>
    </location>
</feature>
<evidence type="ECO:0000256" key="1">
    <source>
        <dbReference type="SAM" id="Phobius"/>
    </source>
</evidence>
<dbReference type="InterPro" id="IPR029675">
    <property type="entry name" value="PGAP4"/>
</dbReference>
<dbReference type="GO" id="GO:0000139">
    <property type="term" value="C:Golgi membrane"/>
    <property type="evidence" value="ECO:0007669"/>
    <property type="project" value="InterPro"/>
</dbReference>
<reference evidence="2" key="2">
    <citation type="journal article" date="2023" name="IMA Fungus">
        <title>Comparative genomic study of the Penicillium genus elucidates a diverse pangenome and 15 lateral gene transfer events.</title>
        <authorList>
            <person name="Petersen C."/>
            <person name="Sorensen T."/>
            <person name="Nielsen M.R."/>
            <person name="Sondergaard T.E."/>
            <person name="Sorensen J.L."/>
            <person name="Fitzpatrick D.A."/>
            <person name="Frisvad J.C."/>
            <person name="Nielsen K.L."/>
        </authorList>
    </citation>
    <scope>NUCLEOTIDE SEQUENCE</scope>
    <source>
        <strain evidence="2">IBT 21472</strain>
    </source>
</reference>
<evidence type="ECO:0000313" key="2">
    <source>
        <dbReference type="EMBL" id="KAJ5303497.1"/>
    </source>
</evidence>
<dbReference type="PANTHER" id="PTHR31410">
    <property type="entry name" value="TRANSMEMBRANE PROTEIN 246"/>
    <property type="match status" value="1"/>
</dbReference>
<keyword evidence="1" id="KW-0812">Transmembrane</keyword>
<dbReference type="Proteomes" id="UP001147746">
    <property type="component" value="Unassembled WGS sequence"/>
</dbReference>
<sequence>MTINRKQLAVGIAFCIIYLFLLFTSRSHSARDPGSFFFKPEAGYRPRYSLKRVEEALQHVSDHSISTSPLQPIGSPAKAARHAEICIGVISVKRPFQQNLDTTLGSILDTLSKDQRSTISLHILFAQTNPADHPDYTQPWLSNLADNVFTYEHLGAPMSSIMRLERNRDVRRKSLFDYRLALKSCYEKTEAPWIMILEDDILAQRDWYEHTTKSLQKIVEWRQQGLIRDWLYLRLFYTEKFLGWNSEEWLKYLTCSILALIVVAGSLLLGRKRYRPVRELTTFPFPIIICFVFLPLLIGLYFMSGRVTMRPLKPGIHVMNRYGCCTQAMVFPRDKAPPLVEHLRLMGREKISMAVDTALEKFADENGLDRLAIVPSQMQHVGAAPYKEDPKEDWSEPYRVRGPNGVWSMSFEEAYGN</sequence>
<keyword evidence="3" id="KW-1185">Reference proteome</keyword>
<keyword evidence="1" id="KW-0472">Membrane</keyword>
<proteinExistence type="predicted"/>
<dbReference type="GO" id="GO:0006506">
    <property type="term" value="P:GPI anchor biosynthetic process"/>
    <property type="evidence" value="ECO:0007669"/>
    <property type="project" value="InterPro"/>
</dbReference>
<dbReference type="GO" id="GO:0016757">
    <property type="term" value="F:glycosyltransferase activity"/>
    <property type="evidence" value="ECO:0007669"/>
    <property type="project" value="InterPro"/>
</dbReference>
<dbReference type="EMBL" id="JAPZBO010000009">
    <property type="protein sequence ID" value="KAJ5303497.1"/>
    <property type="molecule type" value="Genomic_DNA"/>
</dbReference>
<dbReference type="CDD" id="cd22189">
    <property type="entry name" value="PGAP4-like_fungal"/>
    <property type="match status" value="1"/>
</dbReference>
<evidence type="ECO:0000313" key="3">
    <source>
        <dbReference type="Proteomes" id="UP001147746"/>
    </source>
</evidence>
<comment type="caution">
    <text evidence="2">The sequence shown here is derived from an EMBL/GenBank/DDBJ whole genome shotgun (WGS) entry which is preliminary data.</text>
</comment>